<gene>
    <name evidence="2" type="ORF">CFD26_100212</name>
</gene>
<feature type="compositionally biased region" description="Low complexity" evidence="1">
    <location>
        <begin position="186"/>
        <end position="195"/>
    </location>
</feature>
<reference evidence="2 3" key="1">
    <citation type="submission" date="2018-08" db="EMBL/GenBank/DDBJ databases">
        <title>Draft genome sequences of two Aspergillus turcosus clinical strains isolated from bronchoalveolar lavage fluid: one azole-susceptible and the other azole-resistant.</title>
        <authorList>
            <person name="Parent-Michaud M."/>
            <person name="Dufresne P.J."/>
            <person name="Fournier E."/>
            <person name="Martineau C."/>
            <person name="Moreira S."/>
            <person name="Perkins V."/>
            <person name="De Repentigny L."/>
            <person name="Dufresne S.F."/>
        </authorList>
    </citation>
    <scope>NUCLEOTIDE SEQUENCE [LARGE SCALE GENOMIC DNA]</scope>
    <source>
        <strain evidence="2">HMR AF 1038</strain>
    </source>
</reference>
<dbReference type="EMBL" id="NIDN02000567">
    <property type="protein sequence ID" value="RLL92934.1"/>
    <property type="molecule type" value="Genomic_DNA"/>
</dbReference>
<feature type="compositionally biased region" description="Gly residues" evidence="1">
    <location>
        <begin position="151"/>
        <end position="162"/>
    </location>
</feature>
<feature type="region of interest" description="Disordered" evidence="1">
    <location>
        <begin position="1"/>
        <end position="234"/>
    </location>
</feature>
<protein>
    <submittedName>
        <fullName evidence="2">Uncharacterized protein</fullName>
    </submittedName>
</protein>
<feature type="compositionally biased region" description="Polar residues" evidence="1">
    <location>
        <begin position="31"/>
        <end position="44"/>
    </location>
</feature>
<comment type="caution">
    <text evidence="2">The sequence shown here is derived from an EMBL/GenBank/DDBJ whole genome shotgun (WGS) entry which is preliminary data.</text>
</comment>
<evidence type="ECO:0000313" key="3">
    <source>
        <dbReference type="Proteomes" id="UP000215289"/>
    </source>
</evidence>
<name>A0A421CT35_9EURO</name>
<dbReference type="AlphaFoldDB" id="A0A421CT35"/>
<accession>A0A421CT35</accession>
<organism evidence="2 3">
    <name type="scientific">Aspergillus turcosus</name>
    <dbReference type="NCBI Taxonomy" id="1245748"/>
    <lineage>
        <taxon>Eukaryota</taxon>
        <taxon>Fungi</taxon>
        <taxon>Dikarya</taxon>
        <taxon>Ascomycota</taxon>
        <taxon>Pezizomycotina</taxon>
        <taxon>Eurotiomycetes</taxon>
        <taxon>Eurotiomycetidae</taxon>
        <taxon>Eurotiales</taxon>
        <taxon>Aspergillaceae</taxon>
        <taxon>Aspergillus</taxon>
        <taxon>Aspergillus subgen. Fumigati</taxon>
    </lineage>
</organism>
<keyword evidence="3" id="KW-1185">Reference proteome</keyword>
<evidence type="ECO:0000313" key="2">
    <source>
        <dbReference type="EMBL" id="RLL92934.1"/>
    </source>
</evidence>
<dbReference type="Proteomes" id="UP000215289">
    <property type="component" value="Unassembled WGS sequence"/>
</dbReference>
<sequence length="234" mass="23720">LLANTSHQRVRQRRALGGGPEHLSPEDAGGRSTTGPLGFSTSMGPCQLASGDGDARGPVRSGGPARARGRLLTKGGGQLAGAHGRVGGARPASESGPPPERLSDPGTFARTFAARSRSVGRQGAARAGVRSSGRPCGEPSRQPRARSSIGGTRGPAPGGEGRQGCARARTPAGPEEGRRRARARAGGRLGAAVRGRQARARREGDEWAGARVSPVSGDQLAEAVGQGGREARAL</sequence>
<proteinExistence type="predicted"/>
<feature type="compositionally biased region" description="Gly residues" evidence="1">
    <location>
        <begin position="74"/>
        <end position="87"/>
    </location>
</feature>
<evidence type="ECO:0000256" key="1">
    <source>
        <dbReference type="SAM" id="MobiDB-lite"/>
    </source>
</evidence>
<feature type="non-terminal residue" evidence="2">
    <location>
        <position position="1"/>
    </location>
</feature>